<evidence type="ECO:0000313" key="20">
    <source>
        <dbReference type="EMBL" id="KAH0812242.1"/>
    </source>
</evidence>
<reference evidence="20" key="2">
    <citation type="submission" date="2021-08" db="EMBL/GenBank/DDBJ databases">
        <authorList>
            <person name="Eriksson T."/>
        </authorList>
    </citation>
    <scope>NUCLEOTIDE SEQUENCE</scope>
    <source>
        <strain evidence="20">Stoneville</strain>
        <tissue evidence="20">Whole head</tissue>
    </source>
</reference>
<dbReference type="InterPro" id="IPR036397">
    <property type="entry name" value="RNaseH_sf"/>
</dbReference>
<keyword evidence="8 17" id="KW-0472">Membrane</keyword>
<keyword evidence="13 15" id="KW-0807">Transducer</keyword>
<dbReference type="Pfam" id="PF25597">
    <property type="entry name" value="SH3_retrovirus"/>
    <property type="match status" value="1"/>
</dbReference>
<protein>
    <recommendedName>
        <fullName evidence="22">Gastrin/cholecystokinin type B receptor</fullName>
    </recommendedName>
</protein>
<feature type="transmembrane region" description="Helical" evidence="17">
    <location>
        <begin position="1436"/>
        <end position="1460"/>
    </location>
</feature>
<evidence type="ECO:0000256" key="2">
    <source>
        <dbReference type="ARBA" id="ARBA00010663"/>
    </source>
</evidence>
<dbReference type="GO" id="GO:0008188">
    <property type="term" value="F:neuropeptide receptor activity"/>
    <property type="evidence" value="ECO:0007669"/>
    <property type="project" value="TreeGrafter"/>
</dbReference>
<dbReference type="Pfam" id="PF13976">
    <property type="entry name" value="gag_pre-integrs"/>
    <property type="match status" value="1"/>
</dbReference>
<dbReference type="Proteomes" id="UP000719412">
    <property type="component" value="Unassembled WGS sequence"/>
</dbReference>
<dbReference type="GO" id="GO:0005886">
    <property type="term" value="C:plasma membrane"/>
    <property type="evidence" value="ECO:0007669"/>
    <property type="project" value="UniProtKB-SubCell"/>
</dbReference>
<evidence type="ECO:0000256" key="17">
    <source>
        <dbReference type="SAM" id="Phobius"/>
    </source>
</evidence>
<dbReference type="Gene3D" id="1.20.1070.10">
    <property type="entry name" value="Rhodopsin 7-helix transmembrane proteins"/>
    <property type="match status" value="2"/>
</dbReference>
<evidence type="ECO:0000256" key="11">
    <source>
        <dbReference type="ARBA" id="ARBA00023170"/>
    </source>
</evidence>
<evidence type="ECO:0000256" key="13">
    <source>
        <dbReference type="ARBA" id="ARBA00023224"/>
    </source>
</evidence>
<dbReference type="InterPro" id="IPR009126">
    <property type="entry name" value="Cholcskin_rcpt"/>
</dbReference>
<dbReference type="Pfam" id="PF14223">
    <property type="entry name" value="Retrotran_gag_2"/>
    <property type="match status" value="1"/>
</dbReference>
<name>A0A8J6L9T5_TENMO</name>
<feature type="transmembrane region" description="Helical" evidence="17">
    <location>
        <begin position="1828"/>
        <end position="1853"/>
    </location>
</feature>
<dbReference type="Pfam" id="PF22936">
    <property type="entry name" value="Pol_BBD"/>
    <property type="match status" value="1"/>
</dbReference>
<evidence type="ECO:0000256" key="1">
    <source>
        <dbReference type="ARBA" id="ARBA00004651"/>
    </source>
</evidence>
<dbReference type="PANTHER" id="PTHR24238">
    <property type="entry name" value="G-PROTEIN COUPLED RECEPTOR"/>
    <property type="match status" value="1"/>
</dbReference>
<dbReference type="Gene3D" id="3.30.420.10">
    <property type="entry name" value="Ribonuclease H-like superfamily/Ribonuclease H"/>
    <property type="match status" value="1"/>
</dbReference>
<dbReference type="PANTHER" id="PTHR24238:SF46">
    <property type="entry name" value="GASTRIN_CHOLECYSTOKININ TYPE B RECEPTOR"/>
    <property type="match status" value="1"/>
</dbReference>
<keyword evidence="3" id="KW-1003">Cell membrane</keyword>
<keyword evidence="5" id="KW-0645">Protease</keyword>
<evidence type="ECO:0000259" key="19">
    <source>
        <dbReference type="PROSITE" id="PS50994"/>
    </source>
</evidence>
<dbReference type="Pfam" id="PF07727">
    <property type="entry name" value="RVT_2"/>
    <property type="match status" value="1"/>
</dbReference>
<comment type="subcellular location">
    <subcellularLocation>
        <location evidence="1">Cell membrane</location>
        <topology evidence="1">Multi-pass membrane protein</topology>
    </subcellularLocation>
</comment>
<dbReference type="InterPro" id="IPR012337">
    <property type="entry name" value="RNaseH-like_sf"/>
</dbReference>
<dbReference type="InterPro" id="IPR013103">
    <property type="entry name" value="RVT_2"/>
</dbReference>
<evidence type="ECO:0008006" key="22">
    <source>
        <dbReference type="Google" id="ProtNLM"/>
    </source>
</evidence>
<keyword evidence="21" id="KW-1185">Reference proteome</keyword>
<sequence>MDSSRIINVGLLEGKANWTTWKYKISVCLRGVSGAMDVVQGRLVAPNTLQEDATAAQTATYKSALEVFNKADSNALIILTTNMSDETLQKIMRFTTSREVWLELHKLFDGVSEDKVYNLCLQFFGFKRNPEVDIASHISKLKTLWSELKQEMMKDEANLELPDLFLICKILGTLPDDYFSFKSSWMLMSKSDRTVDNLTNQLCAYERALGTKEDESSDQKALVVNSSKQASQQANVVDSKKKKKLICHYCKKPNHTVKVCRKWIADGRPPKSSNPEPDTNMTLVSITSTVMNSESSNKDWYVDNGATSHITNDKNSFRTLEPFSTTHSVTTANGEKIEAIGKGTVEIEAAVGGRWNKITLTDVWCVPSIQKNLFSVLAAQDKRQNSEFISTTETCNFKVDGLVQLIGVRDRFGGLYKLAVRSTKTSSLDEVNVTGTNNLLQLYHERFGHQNKRHVKSLLSKELNIKVEMDSELCEGCMYGKAHRLPFGTRTKTTNAGERVHTDVCGPFQESMSGFKYFVLFKDDYTKFRTIYFLKEKSEVAEKLSQFLAETKTVGHVIKELLSDNGKEFDNKDVRSMLRKEGIIQRLTMPYTPQQNGCSERENRTVVETARAIMHAHGNIPQTLWAEIVRSANYILNRTGPSNVPGTSPYELWYGKKPGLKHLRVIGSTCYVHVPKQTRKKMDPKATKGILIGYDHDDGYRIFDKEECKLIRSRDVVFEEKTLEHTKSVIIPEDDSTSKQEIQADRDDELTDDDEEEQETEDTSISGTSESDCEHNADRTTRCLRNRSTLKAPEKLQDYVMHLATSLEEPETYGEAMKSDQKDYWKEAMDREMKALQENETWELVDLPQGKRAISNKWVYKVKTNADGSIDKFKARLVIKGYSQQRGIDYDETFSPVARKSTIRTLLSVAANEGMKLAQIDVSTAFLYGDLKETIYMQQPEGHCDGSGRVCRLKKSLYGLKQAPRCWNEKFSNYIIKLGFRRSEADPCLFVRQTGSTKMFFVLYVDDGLIAANDEQELQQFIDDLGRKFKITAKPASFFLGLEINREEDGSVRVSQTHYTEKLLERFNMSNCKAVTTPIVKDNDTEESSRNSEFPYRQAVGALMFLMCGTRPDIAYALSVVSRNLENPTDRDVVRVKRILRYLRGTTNCGLLYKNNQAKGVFECYSDADHGGDLSTGRSTSGVLCLHSGAPISWMSQRQSSVAISTTEAEVVAASEAAREIIWIKRILTELDQLKATPTLQIDNEAAIRLAQNPEFHRRTKHIRIRHFFVRELVTAGEIMVSKVDSEKQLADILTKPLFSTRFRDLCNDMGIYEDPASFSIKLPHTKAVFRWLLFTTQDLKQPPYSPDLAPSDCFLFLIPELKERLRGTEEPIFLTKVEKMSAMETNLTNNAHDAGFTLRPSVQTSSTDLFNFTGNFSRTGGSGTTSSGGVFESQLIIPLYVIIFVLSIVGNSLVLVTLVRNKRMRTVTNVYLLNLAISDLLLGVFCMPFTLVGQVLRNFIFGAAMCKLIPYFQAVSVSVGVWTLVAISLERYFAICRPLKSRRWQTQFHAYKMIAVVWLASLFWSAPVLAVSSLKAMKGRGHKCREEWPSKSSEQVFNLFLDAMLLLIPVLIMSLAYSLIMTKLWKGLRREIQHNTSFQQQMVHRSNSSPTINGELNKAQDPQTKSEPVNINLLRPNRLQPPNHSKVPPSRGLNTKSAPKKAESVKMWFMKGIVQVRLPSAIKSGYACNGQTKSTLVPRCELTTPSSEHCSYNGMCPSDEASYATSSLDETTYHFTRHAIRSNYMDKSIEAKKKVIRMLFVVVAEFFICWAPLHILNTWYLFYPEDVYLYVGSTGISLVQLLAYISSCCNPITYCFMNRKFRQAFLAIFNWYNVRYCCPCMPSESIRTRTKTTQKNGIHKIVQNNSDVSCNESTIYIGRQSTIGRSGKFHLPPDPHNERRFRRSSRSRSRRSCLAAAQSTLVCLRQRVEVVLRKLLQLIRTTRLLDTESRGYDLQVPRTIRW</sequence>
<dbReference type="PRINTS" id="PR01822">
    <property type="entry name" value="CCYSTOKININR"/>
</dbReference>
<proteinExistence type="inferred from homology"/>
<feature type="region of interest" description="Disordered" evidence="16">
    <location>
        <begin position="728"/>
        <end position="779"/>
    </location>
</feature>
<evidence type="ECO:0000256" key="5">
    <source>
        <dbReference type="ARBA" id="ARBA00022750"/>
    </source>
</evidence>
<evidence type="ECO:0000256" key="8">
    <source>
        <dbReference type="ARBA" id="ARBA00023136"/>
    </source>
</evidence>
<evidence type="ECO:0000256" key="15">
    <source>
        <dbReference type="RuleBase" id="RU000688"/>
    </source>
</evidence>
<keyword evidence="12" id="KW-0325">Glycoprotein</keyword>
<reference evidence="20" key="1">
    <citation type="journal article" date="2020" name="J Insects Food Feed">
        <title>The yellow mealworm (Tenebrio molitor) genome: a resource for the emerging insects as food and feed industry.</title>
        <authorList>
            <person name="Eriksson T."/>
            <person name="Andere A."/>
            <person name="Kelstrup H."/>
            <person name="Emery V."/>
            <person name="Picard C."/>
        </authorList>
    </citation>
    <scope>NUCLEOTIDE SEQUENCE</scope>
    <source>
        <strain evidence="20">Stoneville</strain>
        <tissue evidence="20">Whole head</tissue>
    </source>
</reference>
<comment type="caution">
    <text evidence="20">The sequence shown here is derived from an EMBL/GenBank/DDBJ whole genome shotgun (WGS) entry which is preliminary data.</text>
</comment>
<dbReference type="SUPFAM" id="SSF53098">
    <property type="entry name" value="Ribonuclease H-like"/>
    <property type="match status" value="1"/>
</dbReference>
<keyword evidence="9" id="KW-0564">Palmitate</keyword>
<dbReference type="EMBL" id="JABDTM020026202">
    <property type="protein sequence ID" value="KAH0812242.1"/>
    <property type="molecule type" value="Genomic_DNA"/>
</dbReference>
<feature type="transmembrane region" description="Helical" evidence="17">
    <location>
        <begin position="1472"/>
        <end position="1497"/>
    </location>
</feature>
<dbReference type="InterPro" id="IPR054722">
    <property type="entry name" value="PolX-like_BBD"/>
</dbReference>
<dbReference type="GO" id="GO:0003676">
    <property type="term" value="F:nucleic acid binding"/>
    <property type="evidence" value="ECO:0007669"/>
    <property type="project" value="InterPro"/>
</dbReference>
<evidence type="ECO:0000256" key="9">
    <source>
        <dbReference type="ARBA" id="ARBA00023139"/>
    </source>
</evidence>
<organism evidence="20 21">
    <name type="scientific">Tenebrio molitor</name>
    <name type="common">Yellow mealworm beetle</name>
    <dbReference type="NCBI Taxonomy" id="7067"/>
    <lineage>
        <taxon>Eukaryota</taxon>
        <taxon>Metazoa</taxon>
        <taxon>Ecdysozoa</taxon>
        <taxon>Arthropoda</taxon>
        <taxon>Hexapoda</taxon>
        <taxon>Insecta</taxon>
        <taxon>Pterygota</taxon>
        <taxon>Neoptera</taxon>
        <taxon>Endopterygota</taxon>
        <taxon>Coleoptera</taxon>
        <taxon>Polyphaga</taxon>
        <taxon>Cucujiformia</taxon>
        <taxon>Tenebrionidae</taxon>
        <taxon>Tenebrio</taxon>
    </lineage>
</organism>
<keyword evidence="7 15" id="KW-0297">G-protein coupled receptor</keyword>
<accession>A0A8J6L9T5</accession>
<feature type="compositionally biased region" description="Polar residues" evidence="16">
    <location>
        <begin position="1640"/>
        <end position="1670"/>
    </location>
</feature>
<evidence type="ECO:0000313" key="21">
    <source>
        <dbReference type="Proteomes" id="UP000719412"/>
    </source>
</evidence>
<dbReference type="InterPro" id="IPR000276">
    <property type="entry name" value="GPCR_Rhodpsn"/>
</dbReference>
<dbReference type="GO" id="GO:0015074">
    <property type="term" value="P:DNA integration"/>
    <property type="evidence" value="ECO:0007669"/>
    <property type="project" value="InterPro"/>
</dbReference>
<evidence type="ECO:0000256" key="16">
    <source>
        <dbReference type="SAM" id="MobiDB-lite"/>
    </source>
</evidence>
<dbReference type="CDD" id="cd15206">
    <property type="entry name" value="7tmA_CCK_R"/>
    <property type="match status" value="1"/>
</dbReference>
<evidence type="ECO:0000256" key="10">
    <source>
        <dbReference type="ARBA" id="ARBA00023157"/>
    </source>
</evidence>
<dbReference type="InterPro" id="IPR043502">
    <property type="entry name" value="DNA/RNA_pol_sf"/>
</dbReference>
<feature type="domain" description="G-protein coupled receptors family 1 profile" evidence="18">
    <location>
        <begin position="1451"/>
        <end position="1855"/>
    </location>
</feature>
<dbReference type="SMART" id="SM01381">
    <property type="entry name" value="7TM_GPCR_Srsx"/>
    <property type="match status" value="1"/>
</dbReference>
<keyword evidence="5" id="KW-0378">Hydrolase</keyword>
<dbReference type="SUPFAM" id="SSF81321">
    <property type="entry name" value="Family A G protein-coupled receptor-like"/>
    <property type="match status" value="1"/>
</dbReference>
<feature type="region of interest" description="Disordered" evidence="16">
    <location>
        <begin position="1640"/>
        <end position="1700"/>
    </location>
</feature>
<feature type="transmembrane region" description="Helical" evidence="17">
    <location>
        <begin position="1600"/>
        <end position="1621"/>
    </location>
</feature>
<dbReference type="Pfam" id="PF00665">
    <property type="entry name" value="rve"/>
    <property type="match status" value="1"/>
</dbReference>
<evidence type="ECO:0000256" key="7">
    <source>
        <dbReference type="ARBA" id="ARBA00023040"/>
    </source>
</evidence>
<dbReference type="GO" id="GO:0042575">
    <property type="term" value="C:DNA polymerase complex"/>
    <property type="evidence" value="ECO:0007669"/>
    <property type="project" value="UniProtKB-ARBA"/>
</dbReference>
<gene>
    <name evidence="20" type="ORF">GEV33_010548</name>
</gene>
<keyword evidence="14" id="KW-0449">Lipoprotein</keyword>
<dbReference type="PRINTS" id="PR00237">
    <property type="entry name" value="GPCRRHODOPSN"/>
</dbReference>
<dbReference type="InterPro" id="IPR001584">
    <property type="entry name" value="Integrase_cat-core"/>
</dbReference>
<dbReference type="CDD" id="cd09272">
    <property type="entry name" value="RNase_HI_RT_Ty1"/>
    <property type="match status" value="1"/>
</dbReference>
<feature type="compositionally biased region" description="Acidic residues" evidence="16">
    <location>
        <begin position="746"/>
        <end position="762"/>
    </location>
</feature>
<keyword evidence="11 15" id="KW-0675">Receptor</keyword>
<keyword evidence="5" id="KW-0064">Aspartyl protease</keyword>
<dbReference type="PROSITE" id="PS00237">
    <property type="entry name" value="G_PROTEIN_RECEP_F1_1"/>
    <property type="match status" value="1"/>
</dbReference>
<evidence type="ECO:0000256" key="4">
    <source>
        <dbReference type="ARBA" id="ARBA00022692"/>
    </source>
</evidence>
<dbReference type="GO" id="GO:0004190">
    <property type="term" value="F:aspartic-type endopeptidase activity"/>
    <property type="evidence" value="ECO:0007669"/>
    <property type="project" value="UniProtKB-KW"/>
</dbReference>
<keyword evidence="4 15" id="KW-0812">Transmembrane</keyword>
<dbReference type="InterPro" id="IPR025724">
    <property type="entry name" value="GAG-pre-integrase_dom"/>
</dbReference>
<evidence type="ECO:0000256" key="3">
    <source>
        <dbReference type="ARBA" id="ARBA00022475"/>
    </source>
</evidence>
<evidence type="ECO:0000256" key="12">
    <source>
        <dbReference type="ARBA" id="ARBA00023180"/>
    </source>
</evidence>
<dbReference type="InterPro" id="IPR057670">
    <property type="entry name" value="SH3_retrovirus"/>
</dbReference>
<keyword evidence="6 17" id="KW-1133">Transmembrane helix</keyword>
<evidence type="ECO:0000256" key="14">
    <source>
        <dbReference type="ARBA" id="ARBA00023288"/>
    </source>
</evidence>
<dbReference type="PROSITE" id="PS50262">
    <property type="entry name" value="G_PROTEIN_RECEP_F1_2"/>
    <property type="match status" value="1"/>
</dbReference>
<feature type="compositionally biased region" description="Basic and acidic residues" evidence="16">
    <location>
        <begin position="736"/>
        <end position="745"/>
    </location>
</feature>
<feature type="transmembrane region" description="Helical" evidence="17">
    <location>
        <begin position="1796"/>
        <end position="1816"/>
    </location>
</feature>
<dbReference type="SUPFAM" id="SSF56672">
    <property type="entry name" value="DNA/RNA polymerases"/>
    <property type="match status" value="1"/>
</dbReference>
<dbReference type="GO" id="GO:0071897">
    <property type="term" value="P:DNA biosynthetic process"/>
    <property type="evidence" value="ECO:0007669"/>
    <property type="project" value="UniProtKB-ARBA"/>
</dbReference>
<feature type="transmembrane region" description="Helical" evidence="17">
    <location>
        <begin position="1509"/>
        <end position="1530"/>
    </location>
</feature>
<comment type="similarity">
    <text evidence="2 15">Belongs to the G-protein coupled receptor 1 family.</text>
</comment>
<evidence type="ECO:0000256" key="6">
    <source>
        <dbReference type="ARBA" id="ARBA00022989"/>
    </source>
</evidence>
<dbReference type="Pfam" id="PF00001">
    <property type="entry name" value="7tm_1"/>
    <property type="match status" value="1"/>
</dbReference>
<dbReference type="InterPro" id="IPR017452">
    <property type="entry name" value="GPCR_Rhodpsn_7TM"/>
</dbReference>
<feature type="transmembrane region" description="Helical" evidence="17">
    <location>
        <begin position="1551"/>
        <end position="1571"/>
    </location>
</feature>
<keyword evidence="10" id="KW-1015">Disulfide bond</keyword>
<dbReference type="PROSITE" id="PS50994">
    <property type="entry name" value="INTEGRASE"/>
    <property type="match status" value="1"/>
</dbReference>
<evidence type="ECO:0000259" key="18">
    <source>
        <dbReference type="PROSITE" id="PS50262"/>
    </source>
</evidence>
<feature type="domain" description="Integrase catalytic" evidence="19">
    <location>
        <begin position="482"/>
        <end position="657"/>
    </location>
</feature>